<dbReference type="Pfam" id="PF00078">
    <property type="entry name" value="RVT_1"/>
    <property type="match status" value="1"/>
</dbReference>
<dbReference type="SUPFAM" id="SSF56672">
    <property type="entry name" value="DNA/RNA polymerases"/>
    <property type="match status" value="1"/>
</dbReference>
<accession>A0AAE1DIL8</accession>
<dbReference type="InterPro" id="IPR036691">
    <property type="entry name" value="Endo/exonu/phosph_ase_sf"/>
</dbReference>
<dbReference type="PANTHER" id="PTHR31635:SF196">
    <property type="entry name" value="REVERSE TRANSCRIPTASE DOMAIN-CONTAINING PROTEIN-RELATED"/>
    <property type="match status" value="1"/>
</dbReference>
<evidence type="ECO:0000313" key="3">
    <source>
        <dbReference type="Proteomes" id="UP001283361"/>
    </source>
</evidence>
<protein>
    <recommendedName>
        <fullName evidence="1">Reverse transcriptase domain-containing protein</fullName>
    </recommendedName>
</protein>
<name>A0AAE1DIL8_9GAST</name>
<keyword evidence="3" id="KW-1185">Reference proteome</keyword>
<dbReference type="SUPFAM" id="SSF56219">
    <property type="entry name" value="DNase I-like"/>
    <property type="match status" value="1"/>
</dbReference>
<evidence type="ECO:0000313" key="2">
    <source>
        <dbReference type="EMBL" id="KAK3770788.1"/>
    </source>
</evidence>
<comment type="caution">
    <text evidence="2">The sequence shown here is derived from an EMBL/GenBank/DDBJ whole genome shotgun (WGS) entry which is preliminary data.</text>
</comment>
<dbReference type="EMBL" id="JAWDGP010003786">
    <property type="protein sequence ID" value="KAK3770788.1"/>
    <property type="molecule type" value="Genomic_DNA"/>
</dbReference>
<dbReference type="InterPro" id="IPR043502">
    <property type="entry name" value="DNA/RNA_pol_sf"/>
</dbReference>
<organism evidence="2 3">
    <name type="scientific">Elysia crispata</name>
    <name type="common">lettuce slug</name>
    <dbReference type="NCBI Taxonomy" id="231223"/>
    <lineage>
        <taxon>Eukaryota</taxon>
        <taxon>Metazoa</taxon>
        <taxon>Spiralia</taxon>
        <taxon>Lophotrochozoa</taxon>
        <taxon>Mollusca</taxon>
        <taxon>Gastropoda</taxon>
        <taxon>Heterobranchia</taxon>
        <taxon>Euthyneura</taxon>
        <taxon>Panpulmonata</taxon>
        <taxon>Sacoglossa</taxon>
        <taxon>Placobranchoidea</taxon>
        <taxon>Plakobranchidae</taxon>
        <taxon>Elysia</taxon>
    </lineage>
</organism>
<sequence>MIWGGDFNVDYREIAIEARSRLETIQCFKLQNTAESLDKSGPHHTFRLRDNRTHTLRNLDRFYIHETYSTFKTHHTELHKYSDHLAVVLEVGRDQDDGKKRKAAYRKLNNTQLGKERDREAITRLLTIGKEEIDKCPEQAFDHEKEGLGTEDKQDKYLKYVRKIEEEEKEKMENPFTENKIATAIKELNKGKSPGPDGFTNEFYQTFQGQLVPILKKVVNQAVERGNFPKEMKLSYITLLPKDLDNRTEVKPLLESIRQDKEIEGIKIPGGGEQKSKAFADDTIMLTKKDSSITTIIKKFEEYGEASGNKINIAKTSIMNIGPDNNRQTPPLNLKKDGEVTTNPEEIKQAFQGFYKELYTEEGLQTERKQEEYLKYVKKIEEEEKEKMEIPFTENEIATTIKNLNKNKSPGPDGLTNEFYQTFQGQLVPILKKVADQAVERGRLPQEMKLSYITLIPKDPNNRTEVSKYRPVSLLNADYKIISKILTRRIQPEMHKLVNEDQQCAVKGRKIQNHLQNIREIITYCNVKGVPARILSLDQEKAFDRVSHSFLHKVLERSNIGKYVRDWVRILCDEPCSQVMVNQEISEEFTL</sequence>
<reference evidence="2" key="1">
    <citation type="journal article" date="2023" name="G3 (Bethesda)">
        <title>A reference genome for the long-term kleptoplast-retaining sea slug Elysia crispata morphotype clarki.</title>
        <authorList>
            <person name="Eastman K.E."/>
            <person name="Pendleton A.L."/>
            <person name="Shaikh M.A."/>
            <person name="Suttiyut T."/>
            <person name="Ogas R."/>
            <person name="Tomko P."/>
            <person name="Gavelis G."/>
            <person name="Widhalm J.R."/>
            <person name="Wisecaver J.H."/>
        </authorList>
    </citation>
    <scope>NUCLEOTIDE SEQUENCE</scope>
    <source>
        <strain evidence="2">ECLA1</strain>
    </source>
</reference>
<evidence type="ECO:0000259" key="1">
    <source>
        <dbReference type="PROSITE" id="PS50878"/>
    </source>
</evidence>
<dbReference type="InterPro" id="IPR000477">
    <property type="entry name" value="RT_dom"/>
</dbReference>
<gene>
    <name evidence="2" type="ORF">RRG08_036390</name>
</gene>
<feature type="domain" description="Reverse transcriptase" evidence="1">
    <location>
        <begin position="437"/>
        <end position="591"/>
    </location>
</feature>
<dbReference type="CDD" id="cd01650">
    <property type="entry name" value="RT_nLTR_like"/>
    <property type="match status" value="1"/>
</dbReference>
<dbReference type="Gene3D" id="3.60.10.10">
    <property type="entry name" value="Endonuclease/exonuclease/phosphatase"/>
    <property type="match status" value="1"/>
</dbReference>
<dbReference type="PANTHER" id="PTHR31635">
    <property type="entry name" value="REVERSE TRANSCRIPTASE DOMAIN-CONTAINING PROTEIN-RELATED"/>
    <property type="match status" value="1"/>
</dbReference>
<dbReference type="PROSITE" id="PS50878">
    <property type="entry name" value="RT_POL"/>
    <property type="match status" value="1"/>
</dbReference>
<proteinExistence type="predicted"/>
<dbReference type="AlphaFoldDB" id="A0AAE1DIL8"/>
<dbReference type="Proteomes" id="UP001283361">
    <property type="component" value="Unassembled WGS sequence"/>
</dbReference>